<gene>
    <name evidence="5" type="ORF">JWV37_04165</name>
</gene>
<name>A0ABS2WRE2_9BACT</name>
<evidence type="ECO:0000313" key="5">
    <source>
        <dbReference type="EMBL" id="MBN2963968.1"/>
    </source>
</evidence>
<evidence type="ECO:0000313" key="6">
    <source>
        <dbReference type="Proteomes" id="UP000703590"/>
    </source>
</evidence>
<organism evidence="5 6">
    <name type="scientific">Sulfurospirillum tamanense</name>
    <dbReference type="NCBI Taxonomy" id="2813362"/>
    <lineage>
        <taxon>Bacteria</taxon>
        <taxon>Pseudomonadati</taxon>
        <taxon>Campylobacterota</taxon>
        <taxon>Epsilonproteobacteria</taxon>
        <taxon>Campylobacterales</taxon>
        <taxon>Sulfurospirillaceae</taxon>
        <taxon>Sulfurospirillum</taxon>
    </lineage>
</organism>
<dbReference type="SMART" id="SM00283">
    <property type="entry name" value="MA"/>
    <property type="match status" value="1"/>
</dbReference>
<evidence type="ECO:0000259" key="4">
    <source>
        <dbReference type="PROSITE" id="PS50111"/>
    </source>
</evidence>
<dbReference type="EMBL" id="JAFHKK010000006">
    <property type="protein sequence ID" value="MBN2963968.1"/>
    <property type="molecule type" value="Genomic_DNA"/>
</dbReference>
<dbReference type="SUPFAM" id="SSF58104">
    <property type="entry name" value="Methyl-accepting chemotaxis protein (MCP) signaling domain"/>
    <property type="match status" value="1"/>
</dbReference>
<dbReference type="Proteomes" id="UP000703590">
    <property type="component" value="Unassembled WGS sequence"/>
</dbReference>
<feature type="domain" description="Methyl-accepting transducer" evidence="4">
    <location>
        <begin position="179"/>
        <end position="308"/>
    </location>
</feature>
<dbReference type="RefSeq" id="WP_205458517.1">
    <property type="nucleotide sequence ID" value="NZ_JAFHKK010000006.1"/>
</dbReference>
<dbReference type="Pfam" id="PF13682">
    <property type="entry name" value="CZB"/>
    <property type="match status" value="1"/>
</dbReference>
<evidence type="ECO:0000256" key="2">
    <source>
        <dbReference type="ARBA" id="ARBA00029447"/>
    </source>
</evidence>
<dbReference type="PANTHER" id="PTHR32089">
    <property type="entry name" value="METHYL-ACCEPTING CHEMOTAXIS PROTEIN MCPB"/>
    <property type="match status" value="1"/>
</dbReference>
<reference evidence="5" key="2">
    <citation type="submission" date="2021-02" db="EMBL/GenBank/DDBJ databases">
        <authorList>
            <person name="Merkel A.Y."/>
        </authorList>
    </citation>
    <scope>NUCLEOTIDE SEQUENCE</scope>
    <source>
        <strain evidence="5">T05b</strain>
    </source>
</reference>
<dbReference type="PANTHER" id="PTHR32089:SF112">
    <property type="entry name" value="LYSOZYME-LIKE PROTEIN-RELATED"/>
    <property type="match status" value="1"/>
</dbReference>
<evidence type="ECO:0000256" key="1">
    <source>
        <dbReference type="ARBA" id="ARBA00023224"/>
    </source>
</evidence>
<dbReference type="PRINTS" id="PR00260">
    <property type="entry name" value="CHEMTRNSDUCR"/>
</dbReference>
<accession>A0ABS2WRE2</accession>
<sequence length="473" mass="51920">MTSLLMRFNDPKLLGVLALVFGFSTLGGDALLGGTLALGLFAGGFFGSTKKMEVDADIYEKILAVTQEAANGNLEPRIVDIDPKKPLGKVAWAINDLLDQVEALQREANTSVKAASEGKAYRNLFNEGFRGLFANNAKAFTKGVEGIHAGQKGKVRGVLSEKFGQLGNGNAGIENVQADLTYSIEEMARITETATDTARRSNESLSTVNALASDVQELTQLIARTDEAIKSLSERTAEISSVVSLIKDIADQTNLLALNAAIEAARAGEHGRGFAVVADEVRKLAERTQKATQEISITIQTLQQETNEINANSDRINGIAETAGTNVVKFEETLNNFNVNANHTAAISYSMENKTFTILAKLDHIVYKINAYNCVINERCDKEQIEATACRFAKWYTNTGKERFEETRAYGLIHEPHLAVHEYINHNVQSATNGYTMDNMHTFVNRFKQAEEASAKLFVLLDQMVEEKKKEKL</sequence>
<keyword evidence="1 3" id="KW-0807">Transducer</keyword>
<dbReference type="InterPro" id="IPR025991">
    <property type="entry name" value="Chemoreceptor_zinc-bind_dom"/>
</dbReference>
<dbReference type="Gene3D" id="1.10.287.950">
    <property type="entry name" value="Methyl-accepting chemotaxis protein"/>
    <property type="match status" value="1"/>
</dbReference>
<dbReference type="InterPro" id="IPR004090">
    <property type="entry name" value="Chemotax_Me-accpt_rcpt"/>
</dbReference>
<evidence type="ECO:0000256" key="3">
    <source>
        <dbReference type="PROSITE-ProRule" id="PRU00284"/>
    </source>
</evidence>
<dbReference type="InterPro" id="IPR004089">
    <property type="entry name" value="MCPsignal_dom"/>
</dbReference>
<dbReference type="PROSITE" id="PS50111">
    <property type="entry name" value="CHEMOTAXIS_TRANSDUC_2"/>
    <property type="match status" value="1"/>
</dbReference>
<dbReference type="Pfam" id="PF00015">
    <property type="entry name" value="MCPsignal"/>
    <property type="match status" value="1"/>
</dbReference>
<keyword evidence="6" id="KW-1185">Reference proteome</keyword>
<comment type="similarity">
    <text evidence="2">Belongs to the methyl-accepting chemotaxis (MCP) protein family.</text>
</comment>
<comment type="caution">
    <text evidence="5">The sequence shown here is derived from an EMBL/GenBank/DDBJ whole genome shotgun (WGS) entry which is preliminary data.</text>
</comment>
<reference evidence="5" key="1">
    <citation type="submission" date="2021-02" db="EMBL/GenBank/DDBJ databases">
        <title>Sulfurospirillum tamanensis sp. nov.</title>
        <authorList>
            <person name="Frolova A."/>
            <person name="Merkel A."/>
            <person name="Slobodkin A."/>
        </authorList>
    </citation>
    <scope>NUCLEOTIDE SEQUENCE</scope>
    <source>
        <strain evidence="5">T05b</strain>
    </source>
</reference>
<protein>
    <submittedName>
        <fullName evidence="5">CZB domain-containing protein</fullName>
    </submittedName>
</protein>
<proteinExistence type="inferred from homology"/>